<dbReference type="GeneID" id="27716871"/>
<keyword evidence="3" id="KW-1185">Reference proteome</keyword>
<name>A0A0D2K9J3_9EURO</name>
<dbReference type="EMBL" id="KN848097">
    <property type="protein sequence ID" value="KIX93068.1"/>
    <property type="molecule type" value="Genomic_DNA"/>
</dbReference>
<evidence type="ECO:0008006" key="4">
    <source>
        <dbReference type="Google" id="ProtNLM"/>
    </source>
</evidence>
<accession>A0A0D2K9J3</accession>
<feature type="compositionally biased region" description="Polar residues" evidence="1">
    <location>
        <begin position="526"/>
        <end position="540"/>
    </location>
</feature>
<dbReference type="CDD" id="cd12148">
    <property type="entry name" value="fungal_TF_MHR"/>
    <property type="match status" value="1"/>
</dbReference>
<dbReference type="Proteomes" id="UP000053411">
    <property type="component" value="Unassembled WGS sequence"/>
</dbReference>
<protein>
    <recommendedName>
        <fullName evidence="4">Transcription factor domain-containing protein</fullName>
    </recommendedName>
</protein>
<dbReference type="InterPro" id="IPR053181">
    <property type="entry name" value="EcdB-like_regulator"/>
</dbReference>
<sequence length="540" mass="61297">MFNYWAHLTVKLRIPGLEPLAYVGQVDDNGTGLFSAGFETPAPAEIPVSVVIRCIESLFANIEGLPFVFRHLFLYGGLSFEACVDMFRRHMGPPPGHDVLLAFNKQPIEELLVQAIALKHTAIVARERMLGDQADLSFRHALQQVWVVQAQQTPQALPFRLLFVIMLLYLYGRPHHALGILQNLEPLVWNTAPKPHDSPATKAQYEAYLYLYFILERYPMPNLRYGCILMSISDILSEIDGVPSDRLHTVIVAALNRTTAVTVPQVLGNEPIQASVDNYQSLELQTHLQLRAYMNTILEHMYSAQRAYCRPDEVAGVITEIGRRLDLWYWNLPLNLRFPRHPSSFRLASNNVSHLLDELRFRYYATIFLVNRPILYHVLHARYQNAVSATNATNAGPSVQDPILDPWVYESCHNCVQNATMIILLHSKRHETTRHEYFESWSNLQHLIAAYAIILQVQASAISILLQGYGDPEQLLDLADAALEHGLNRPPNVRESLGILRHIRENFRRDTPRTPSSTRCRITSPVQSVASHQSQPGSRS</sequence>
<dbReference type="PANTHER" id="PTHR47785">
    <property type="entry name" value="ZN(II)2CYS6 TRANSCRIPTION FACTOR (EUROFUNG)-RELATED-RELATED"/>
    <property type="match status" value="1"/>
</dbReference>
<dbReference type="AlphaFoldDB" id="A0A0D2K9J3"/>
<feature type="region of interest" description="Disordered" evidence="1">
    <location>
        <begin position="509"/>
        <end position="540"/>
    </location>
</feature>
<reference evidence="2 3" key="1">
    <citation type="submission" date="2015-01" db="EMBL/GenBank/DDBJ databases">
        <title>The Genome Sequence of Fonsecaea multimorphosa CBS 102226.</title>
        <authorList>
            <consortium name="The Broad Institute Genomics Platform"/>
            <person name="Cuomo C."/>
            <person name="de Hoog S."/>
            <person name="Gorbushina A."/>
            <person name="Stielow B."/>
            <person name="Teixiera M."/>
            <person name="Abouelleil A."/>
            <person name="Chapman S.B."/>
            <person name="Priest M."/>
            <person name="Young S.K."/>
            <person name="Wortman J."/>
            <person name="Nusbaum C."/>
            <person name="Birren B."/>
        </authorList>
    </citation>
    <scope>NUCLEOTIDE SEQUENCE [LARGE SCALE GENOMIC DNA]</scope>
    <source>
        <strain evidence="2 3">CBS 102226</strain>
    </source>
</reference>
<feature type="compositionally biased region" description="Low complexity" evidence="1">
    <location>
        <begin position="513"/>
        <end position="525"/>
    </location>
</feature>
<gene>
    <name evidence="2" type="ORF">Z520_11125</name>
</gene>
<evidence type="ECO:0000256" key="1">
    <source>
        <dbReference type="SAM" id="MobiDB-lite"/>
    </source>
</evidence>
<dbReference type="OrthoDB" id="4685598at2759"/>
<evidence type="ECO:0000313" key="3">
    <source>
        <dbReference type="Proteomes" id="UP000053411"/>
    </source>
</evidence>
<dbReference type="RefSeq" id="XP_016627191.1">
    <property type="nucleotide sequence ID" value="XM_016781614.1"/>
</dbReference>
<organism evidence="2 3">
    <name type="scientific">Fonsecaea multimorphosa CBS 102226</name>
    <dbReference type="NCBI Taxonomy" id="1442371"/>
    <lineage>
        <taxon>Eukaryota</taxon>
        <taxon>Fungi</taxon>
        <taxon>Dikarya</taxon>
        <taxon>Ascomycota</taxon>
        <taxon>Pezizomycotina</taxon>
        <taxon>Eurotiomycetes</taxon>
        <taxon>Chaetothyriomycetidae</taxon>
        <taxon>Chaetothyriales</taxon>
        <taxon>Herpotrichiellaceae</taxon>
        <taxon>Fonsecaea</taxon>
    </lineage>
</organism>
<proteinExistence type="predicted"/>
<dbReference type="VEuPathDB" id="FungiDB:Z520_11125"/>
<evidence type="ECO:0000313" key="2">
    <source>
        <dbReference type="EMBL" id="KIX93068.1"/>
    </source>
</evidence>